<feature type="compositionally biased region" description="Polar residues" evidence="1">
    <location>
        <begin position="213"/>
        <end position="227"/>
    </location>
</feature>
<accession>A0ABN9YBN8</accession>
<feature type="compositionally biased region" description="Polar residues" evidence="1">
    <location>
        <begin position="237"/>
        <end position="246"/>
    </location>
</feature>
<reference evidence="2" key="1">
    <citation type="submission" date="2023-10" db="EMBL/GenBank/DDBJ databases">
        <authorList>
            <person name="Chen Y."/>
            <person name="Shah S."/>
            <person name="Dougan E. K."/>
            <person name="Thang M."/>
            <person name="Chan C."/>
        </authorList>
    </citation>
    <scope>NUCLEOTIDE SEQUENCE [LARGE SCALE GENOMIC DNA]</scope>
</reference>
<dbReference type="PANTHER" id="PTHR46388">
    <property type="entry name" value="NHL REPEAT-CONTAINING PROTEIN 2"/>
    <property type="match status" value="1"/>
</dbReference>
<dbReference type="Gene3D" id="2.120.10.30">
    <property type="entry name" value="TolB, C-terminal domain"/>
    <property type="match status" value="2"/>
</dbReference>
<protein>
    <recommendedName>
        <fullName evidence="4">Peptidylamidoglycolate lyase</fullName>
    </recommendedName>
</protein>
<evidence type="ECO:0000313" key="3">
    <source>
        <dbReference type="Proteomes" id="UP001189429"/>
    </source>
</evidence>
<dbReference type="PANTHER" id="PTHR46388:SF2">
    <property type="entry name" value="NHL REPEAT-CONTAINING PROTEIN 2"/>
    <property type="match status" value="1"/>
</dbReference>
<dbReference type="SUPFAM" id="SSF101898">
    <property type="entry name" value="NHL repeat"/>
    <property type="match status" value="1"/>
</dbReference>
<gene>
    <name evidence="2" type="ORF">PCOR1329_LOCUS84402</name>
</gene>
<name>A0ABN9YBN8_9DINO</name>
<dbReference type="Proteomes" id="UP001189429">
    <property type="component" value="Unassembled WGS sequence"/>
</dbReference>
<feature type="region of interest" description="Disordered" evidence="1">
    <location>
        <begin position="207"/>
        <end position="264"/>
    </location>
</feature>
<sequence>MPTVPSALPVPLVAGTLGLFGCSGEESPATLSRWRLPRALSLDSAGQVLYVSDAGNHAVRRVDLRTGRVATFAGTLGRQGAMGDGGQATAALLREPHGLALDNASRRLFVADRGNSGRAASAQLRYPAGLAMDQASERLFVADLGNSVVRALDLRSGVLWGLVAAQAVELWQPAGLAVDSQGQVLYVADSGQHVVLALNLSEAPADENASGLADQNTSGLSNESGENASGLPDENASGLSNESGENASGLPDESASDLPNGTATAGDGFRAAPVVLSSAVVLGTPGRAGGRGDAATAFRGEVGSGLQVYLKGPSDLAVDSVAQRLYVADAANPAVLVLDLASGVVATAVARPGYYGHGLSDEDAGDSGLALSEPAVPGTPIIFTTTHPPEGGADWVGKYFYLRAFGHCRPPQRGPPDFAGHTAAPAFTEGVYQALHFRRGVLHWVGFVQLYNTSYRISEVPIFCHSCTAAGYRVSSPEEGQWEVGDVVMFPALHEQPATQVLYMAEGHNFVVRAADLAVPPEPLCAG</sequence>
<evidence type="ECO:0000256" key="1">
    <source>
        <dbReference type="SAM" id="MobiDB-lite"/>
    </source>
</evidence>
<comment type="caution">
    <text evidence="2">The sequence shown here is derived from an EMBL/GenBank/DDBJ whole genome shotgun (WGS) entry which is preliminary data.</text>
</comment>
<dbReference type="InterPro" id="IPR011042">
    <property type="entry name" value="6-blade_b-propeller_TolB-like"/>
</dbReference>
<evidence type="ECO:0008006" key="4">
    <source>
        <dbReference type="Google" id="ProtNLM"/>
    </source>
</evidence>
<proteinExistence type="predicted"/>
<dbReference type="EMBL" id="CAUYUJ010022337">
    <property type="protein sequence ID" value="CAK0910164.1"/>
    <property type="molecule type" value="Genomic_DNA"/>
</dbReference>
<organism evidence="2 3">
    <name type="scientific">Prorocentrum cordatum</name>
    <dbReference type="NCBI Taxonomy" id="2364126"/>
    <lineage>
        <taxon>Eukaryota</taxon>
        <taxon>Sar</taxon>
        <taxon>Alveolata</taxon>
        <taxon>Dinophyceae</taxon>
        <taxon>Prorocentrales</taxon>
        <taxon>Prorocentraceae</taxon>
        <taxon>Prorocentrum</taxon>
    </lineage>
</organism>
<keyword evidence="3" id="KW-1185">Reference proteome</keyword>
<evidence type="ECO:0000313" key="2">
    <source>
        <dbReference type="EMBL" id="CAK0910164.1"/>
    </source>
</evidence>